<dbReference type="AlphaFoldDB" id="A0A2P4QV67"/>
<gene>
    <name evidence="2" type="ORF">GLOIN_2v1868060</name>
</gene>
<keyword evidence="3" id="KW-1185">Reference proteome</keyword>
<dbReference type="VEuPathDB" id="FungiDB:RhiirFUN_000381"/>
<feature type="coiled-coil region" evidence="1">
    <location>
        <begin position="25"/>
        <end position="52"/>
    </location>
</feature>
<keyword evidence="1" id="KW-0175">Coiled coil</keyword>
<organism evidence="2 3">
    <name type="scientific">Rhizophagus irregularis (strain DAOM 181602 / DAOM 197198 / MUCL 43194)</name>
    <name type="common">Arbuscular mycorrhizal fungus</name>
    <name type="synonym">Glomus intraradices</name>
    <dbReference type="NCBI Taxonomy" id="747089"/>
    <lineage>
        <taxon>Eukaryota</taxon>
        <taxon>Fungi</taxon>
        <taxon>Fungi incertae sedis</taxon>
        <taxon>Mucoromycota</taxon>
        <taxon>Glomeromycotina</taxon>
        <taxon>Glomeromycetes</taxon>
        <taxon>Glomerales</taxon>
        <taxon>Glomeraceae</taxon>
        <taxon>Rhizophagus</taxon>
    </lineage>
</organism>
<comment type="caution">
    <text evidence="2">The sequence shown here is derived from an EMBL/GenBank/DDBJ whole genome shotgun (WGS) entry which is preliminary data.</text>
</comment>
<accession>A0A2P4QV67</accession>
<sequence>MEENTELKSRIGELEKNRTDTVAENVELRARVVKLEQDIDELKKELESKKNHKFQKKCILIAQILLNEEPVVQGAQHRLHSTGWYNDIRKLKNIINRDRIYKFREFIDRKGLTL</sequence>
<name>A0A2P4QV67_RHIID</name>
<evidence type="ECO:0000256" key="1">
    <source>
        <dbReference type="SAM" id="Coils"/>
    </source>
</evidence>
<evidence type="ECO:0000313" key="3">
    <source>
        <dbReference type="Proteomes" id="UP000018888"/>
    </source>
</evidence>
<proteinExistence type="predicted"/>
<dbReference type="EMBL" id="AUPC02000010">
    <property type="protein sequence ID" value="POG81536.1"/>
    <property type="molecule type" value="Genomic_DNA"/>
</dbReference>
<reference evidence="2 3" key="2">
    <citation type="journal article" date="2018" name="New Phytol.">
        <title>High intraspecific genome diversity in the model arbuscular mycorrhizal symbiont Rhizophagus irregularis.</title>
        <authorList>
            <person name="Chen E.C.H."/>
            <person name="Morin E."/>
            <person name="Beaudet D."/>
            <person name="Noel J."/>
            <person name="Yildirir G."/>
            <person name="Ndikumana S."/>
            <person name="Charron P."/>
            <person name="St-Onge C."/>
            <person name="Giorgi J."/>
            <person name="Kruger M."/>
            <person name="Marton T."/>
            <person name="Ropars J."/>
            <person name="Grigoriev I.V."/>
            <person name="Hainaut M."/>
            <person name="Henrissat B."/>
            <person name="Roux C."/>
            <person name="Martin F."/>
            <person name="Corradi N."/>
        </authorList>
    </citation>
    <scope>NUCLEOTIDE SEQUENCE [LARGE SCALE GENOMIC DNA]</scope>
    <source>
        <strain evidence="2 3">DAOM 197198</strain>
    </source>
</reference>
<dbReference type="Proteomes" id="UP000018888">
    <property type="component" value="Unassembled WGS sequence"/>
</dbReference>
<evidence type="ECO:0000313" key="2">
    <source>
        <dbReference type="EMBL" id="POG81536.1"/>
    </source>
</evidence>
<protein>
    <submittedName>
        <fullName evidence="2">Uncharacterized protein</fullName>
    </submittedName>
</protein>
<reference evidence="2 3" key="1">
    <citation type="journal article" date="2013" name="Proc. Natl. Acad. Sci. U.S.A.">
        <title>Genome of an arbuscular mycorrhizal fungus provides insight into the oldest plant symbiosis.</title>
        <authorList>
            <person name="Tisserant E."/>
            <person name="Malbreil M."/>
            <person name="Kuo A."/>
            <person name="Kohler A."/>
            <person name="Symeonidi A."/>
            <person name="Balestrini R."/>
            <person name="Charron P."/>
            <person name="Duensing N."/>
            <person name="Frei Dit Frey N."/>
            <person name="Gianinazzi-Pearson V."/>
            <person name="Gilbert L.B."/>
            <person name="Handa Y."/>
            <person name="Herr J.R."/>
            <person name="Hijri M."/>
            <person name="Koul R."/>
            <person name="Kawaguchi M."/>
            <person name="Krajinski F."/>
            <person name="Lammers P.J."/>
            <person name="Masclaux F.G."/>
            <person name="Murat C."/>
            <person name="Morin E."/>
            <person name="Ndikumana S."/>
            <person name="Pagni M."/>
            <person name="Petitpierre D."/>
            <person name="Requena N."/>
            <person name="Rosikiewicz P."/>
            <person name="Riley R."/>
            <person name="Saito K."/>
            <person name="San Clemente H."/>
            <person name="Shapiro H."/>
            <person name="van Tuinen D."/>
            <person name="Becard G."/>
            <person name="Bonfante P."/>
            <person name="Paszkowski U."/>
            <person name="Shachar-Hill Y.Y."/>
            <person name="Tuskan G.A."/>
            <person name="Young P.W."/>
            <person name="Sanders I.R."/>
            <person name="Henrissat B."/>
            <person name="Rensing S.A."/>
            <person name="Grigoriev I.V."/>
            <person name="Corradi N."/>
            <person name="Roux C."/>
            <person name="Martin F."/>
        </authorList>
    </citation>
    <scope>NUCLEOTIDE SEQUENCE [LARGE SCALE GENOMIC DNA]</scope>
    <source>
        <strain evidence="2 3">DAOM 197198</strain>
    </source>
</reference>